<keyword evidence="3" id="KW-1185">Reference proteome</keyword>
<sequence>MLMKLGPVLRRSTKRVLTFTVFFALVLAVATVAGQRFGFPHTAQFGLASLTGDFGGPTAFGGQDLSGTLNAGGRDPRQNRGPVVFPPAPADAPVESSGVIVGASGYGFVPPNTPQKFRKKAPPFRYPLAPWKLPVPSSETTGTPQRPKKPGIVKLTPTVPIVAYKKPTPQKWFRFFKGQGTPAVRKPPPLPPPGPQGLGYGGANVFVSRPKAVSPVATSVSYATRH</sequence>
<reference evidence="2" key="2">
    <citation type="submission" date="2020-05" db="UniProtKB">
        <authorList>
            <consortium name="EnsemblMetazoa"/>
        </authorList>
    </citation>
    <scope>IDENTIFICATION</scope>
    <source>
        <strain evidence="2">A-37</strain>
    </source>
</reference>
<accession>A0A182MB84</accession>
<proteinExistence type="predicted"/>
<feature type="region of interest" description="Disordered" evidence="1">
    <location>
        <begin position="61"/>
        <end position="88"/>
    </location>
</feature>
<organism evidence="2 3">
    <name type="scientific">Anopheles culicifacies</name>
    <dbReference type="NCBI Taxonomy" id="139723"/>
    <lineage>
        <taxon>Eukaryota</taxon>
        <taxon>Metazoa</taxon>
        <taxon>Ecdysozoa</taxon>
        <taxon>Arthropoda</taxon>
        <taxon>Hexapoda</taxon>
        <taxon>Insecta</taxon>
        <taxon>Pterygota</taxon>
        <taxon>Neoptera</taxon>
        <taxon>Endopterygota</taxon>
        <taxon>Diptera</taxon>
        <taxon>Nematocera</taxon>
        <taxon>Culicoidea</taxon>
        <taxon>Culicidae</taxon>
        <taxon>Anophelinae</taxon>
        <taxon>Anopheles</taxon>
        <taxon>culicifacies species complex</taxon>
    </lineage>
</organism>
<name>A0A182MB84_9DIPT</name>
<protein>
    <submittedName>
        <fullName evidence="2">Uncharacterized protein</fullName>
    </submittedName>
</protein>
<evidence type="ECO:0000313" key="2">
    <source>
        <dbReference type="EnsemblMetazoa" id="ACUA014031-PA"/>
    </source>
</evidence>
<evidence type="ECO:0000313" key="3">
    <source>
        <dbReference type="Proteomes" id="UP000075883"/>
    </source>
</evidence>
<evidence type="ECO:0000256" key="1">
    <source>
        <dbReference type="SAM" id="MobiDB-lite"/>
    </source>
</evidence>
<reference evidence="3" key="1">
    <citation type="submission" date="2013-09" db="EMBL/GenBank/DDBJ databases">
        <title>The Genome Sequence of Anopheles culicifacies species A.</title>
        <authorList>
            <consortium name="The Broad Institute Genomics Platform"/>
            <person name="Neafsey D.E."/>
            <person name="Besansky N."/>
            <person name="Howell P."/>
            <person name="Walton C."/>
            <person name="Young S.K."/>
            <person name="Zeng Q."/>
            <person name="Gargeya S."/>
            <person name="Fitzgerald M."/>
            <person name="Haas B."/>
            <person name="Abouelleil A."/>
            <person name="Allen A.W."/>
            <person name="Alvarado L."/>
            <person name="Arachchi H.M."/>
            <person name="Berlin A.M."/>
            <person name="Chapman S.B."/>
            <person name="Gainer-Dewar J."/>
            <person name="Goldberg J."/>
            <person name="Griggs A."/>
            <person name="Gujja S."/>
            <person name="Hansen M."/>
            <person name="Howarth C."/>
            <person name="Imamovic A."/>
            <person name="Ireland A."/>
            <person name="Larimer J."/>
            <person name="McCowan C."/>
            <person name="Murphy C."/>
            <person name="Pearson M."/>
            <person name="Poon T.W."/>
            <person name="Priest M."/>
            <person name="Roberts A."/>
            <person name="Saif S."/>
            <person name="Shea T."/>
            <person name="Sisk P."/>
            <person name="Sykes S."/>
            <person name="Wortman J."/>
            <person name="Nusbaum C."/>
            <person name="Birren B."/>
        </authorList>
    </citation>
    <scope>NUCLEOTIDE SEQUENCE [LARGE SCALE GENOMIC DNA]</scope>
    <source>
        <strain evidence="3">A-37</strain>
    </source>
</reference>
<dbReference type="EnsemblMetazoa" id="ACUA014031-RA">
    <property type="protein sequence ID" value="ACUA014031-PA"/>
    <property type="gene ID" value="ACUA014031"/>
</dbReference>
<dbReference type="AlphaFoldDB" id="A0A182MB84"/>
<dbReference type="Proteomes" id="UP000075883">
    <property type="component" value="Unassembled WGS sequence"/>
</dbReference>
<dbReference type="VEuPathDB" id="VectorBase:ACUA014031"/>
<dbReference type="EMBL" id="AXCM01000475">
    <property type="status" value="NOT_ANNOTATED_CDS"/>
    <property type="molecule type" value="Genomic_DNA"/>
</dbReference>